<dbReference type="AlphaFoldDB" id="A0A0S2N0G9"/>
<dbReference type="PROSITE" id="PS50857">
    <property type="entry name" value="COX2_CUA"/>
    <property type="match status" value="1"/>
</dbReference>
<evidence type="ECO:0000256" key="7">
    <source>
        <dbReference type="ARBA" id="ARBA00022723"/>
    </source>
</evidence>
<dbReference type="InterPro" id="IPR011759">
    <property type="entry name" value="Cyt_c_oxidase_su2_TM_dom"/>
</dbReference>
<feature type="domain" description="Cytochrome oxidase subunit II transmembrane region profile" evidence="19">
    <location>
        <begin position="1"/>
        <end position="91"/>
    </location>
</feature>
<protein>
    <recommendedName>
        <fullName evidence="3 16">Cytochrome c oxidase subunit 2</fullName>
    </recommendedName>
</protein>
<proteinExistence type="inferred from homology"/>
<evidence type="ECO:0000256" key="3">
    <source>
        <dbReference type="ARBA" id="ARBA00015946"/>
    </source>
</evidence>
<keyword evidence="13 16" id="KW-0186">Copper</keyword>
<dbReference type="InterPro" id="IPR045187">
    <property type="entry name" value="CcO_II"/>
</dbReference>
<dbReference type="Pfam" id="PF00116">
    <property type="entry name" value="COX2"/>
    <property type="match status" value="1"/>
</dbReference>
<name>A0A0S2N0G9_9ANNE</name>
<dbReference type="InterPro" id="IPR002429">
    <property type="entry name" value="CcO_II-like_C"/>
</dbReference>
<keyword evidence="8 16" id="KW-0999">Mitochondrion inner membrane</keyword>
<evidence type="ECO:0000256" key="14">
    <source>
        <dbReference type="ARBA" id="ARBA00023136"/>
    </source>
</evidence>
<organism evidence="20">
    <name type="scientific">Phyllochaetopterus sp. AW-2015</name>
    <dbReference type="NCBI Taxonomy" id="1750699"/>
    <lineage>
        <taxon>Eukaryota</taxon>
        <taxon>Metazoa</taxon>
        <taxon>Spiralia</taxon>
        <taxon>Lophotrochozoa</taxon>
        <taxon>Annelida</taxon>
        <taxon>Polychaeta</taxon>
        <taxon>Sedentaria</taxon>
        <taxon>Chaetopteridae</taxon>
        <taxon>Phyllochaetopterus</taxon>
    </lineage>
</organism>
<evidence type="ECO:0000256" key="17">
    <source>
        <dbReference type="SAM" id="Phobius"/>
    </source>
</evidence>
<feature type="transmembrane region" description="Helical" evidence="17">
    <location>
        <begin position="27"/>
        <end position="47"/>
    </location>
</feature>
<comment type="subcellular location">
    <subcellularLocation>
        <location evidence="1 16">Mitochondrion inner membrane</location>
        <topology evidence="1 16">Multi-pass membrane protein</topology>
    </subcellularLocation>
</comment>
<evidence type="ECO:0000256" key="4">
    <source>
        <dbReference type="ARBA" id="ARBA00022448"/>
    </source>
</evidence>
<keyword evidence="16 20" id="KW-0496">Mitochondrion</keyword>
<dbReference type="GO" id="GO:0005743">
    <property type="term" value="C:mitochondrial inner membrane"/>
    <property type="evidence" value="ECO:0007669"/>
    <property type="project" value="UniProtKB-SubCell"/>
</dbReference>
<comment type="function">
    <text evidence="16">Component of the cytochrome c oxidase, the last enzyme in the mitochondrial electron transport chain which drives oxidative phosphorylation. The respiratory chain contains 3 multisubunit complexes succinate dehydrogenase (complex II, CII), ubiquinol-cytochrome c oxidoreductase (cytochrome b-c1 complex, complex III, CIII) and cytochrome c oxidase (complex IV, CIV), that cooperate to transfer electrons derived from NADH and succinate to molecular oxygen, creating an electrochemical gradient over the inner membrane that drives transmembrane transport and the ATP synthase. Cytochrome c oxidase is the component of the respiratory chain that catalyzes the reduction of oxygen to water. Electrons originating from reduced cytochrome c in the intermembrane space (IMS) are transferred via the dinuclear copper A center (CU(A)) of subunit 2 and heme A of subunit 1 to the active site in subunit 1, a binuclear center (BNC) formed by heme A3 and copper B (CU(B)). The BNC reduces molecular oxygen to 2 water molecules using 4 electrons from cytochrome c in the IMS and 4 protons from the mitochondrial matrix.</text>
</comment>
<comment type="catalytic activity">
    <reaction evidence="15">
        <text>4 Fe(II)-[cytochrome c] + O2 + 8 H(+)(in) = 4 Fe(III)-[cytochrome c] + 2 H2O + 4 H(+)(out)</text>
        <dbReference type="Rhea" id="RHEA:11436"/>
        <dbReference type="Rhea" id="RHEA-COMP:10350"/>
        <dbReference type="Rhea" id="RHEA-COMP:14399"/>
        <dbReference type="ChEBI" id="CHEBI:15377"/>
        <dbReference type="ChEBI" id="CHEBI:15378"/>
        <dbReference type="ChEBI" id="CHEBI:15379"/>
        <dbReference type="ChEBI" id="CHEBI:29033"/>
        <dbReference type="ChEBI" id="CHEBI:29034"/>
        <dbReference type="EC" id="7.1.1.9"/>
    </reaction>
    <physiologicalReaction direction="left-to-right" evidence="15">
        <dbReference type="Rhea" id="RHEA:11437"/>
    </physiologicalReaction>
</comment>
<accession>A0A0S2N0G9</accession>
<dbReference type="PRINTS" id="PR01166">
    <property type="entry name" value="CYCOXIDASEII"/>
</dbReference>
<sequence>MSYWSQLTIQDAASPLMEQMIFFHDHIMFILILIISSVFVFTATLIFNSMTNRFLLNAPKLEIVWTLIPAGLLILLAVPSLRLLYLLDELITPAMTLKVMAHQWYWSYSYSEYPHLKFDSYMTPTSSLSPGTPRLLEVDNRATLPLNTEVRLLVSSTDVIHSWTLPVLGLKVDAIPGRLNQLTLFFTRPGIFYGQCSEICGANHSFMPIVLEIIPPTKFISLLS</sequence>
<evidence type="ECO:0000256" key="16">
    <source>
        <dbReference type="RuleBase" id="RU000457"/>
    </source>
</evidence>
<dbReference type="SUPFAM" id="SSF81464">
    <property type="entry name" value="Cytochrome c oxidase subunit II-like, transmembrane region"/>
    <property type="match status" value="1"/>
</dbReference>
<feature type="domain" description="Cytochrome oxidase subunit II copper A binding" evidence="18">
    <location>
        <begin position="92"/>
        <end position="224"/>
    </location>
</feature>
<evidence type="ECO:0000256" key="6">
    <source>
        <dbReference type="ARBA" id="ARBA00022692"/>
    </source>
</evidence>
<dbReference type="PANTHER" id="PTHR22888">
    <property type="entry name" value="CYTOCHROME C OXIDASE, SUBUNIT II"/>
    <property type="match status" value="1"/>
</dbReference>
<keyword evidence="12 17" id="KW-1133">Transmembrane helix</keyword>
<evidence type="ECO:0000313" key="20">
    <source>
        <dbReference type="EMBL" id="ALO81700.1"/>
    </source>
</evidence>
<dbReference type="InterPro" id="IPR034210">
    <property type="entry name" value="CcO_II_C"/>
</dbReference>
<dbReference type="GO" id="GO:0042773">
    <property type="term" value="P:ATP synthesis coupled electron transport"/>
    <property type="evidence" value="ECO:0007669"/>
    <property type="project" value="TreeGrafter"/>
</dbReference>
<dbReference type="GO" id="GO:0004129">
    <property type="term" value="F:cytochrome-c oxidase activity"/>
    <property type="evidence" value="ECO:0007669"/>
    <property type="project" value="UniProtKB-EC"/>
</dbReference>
<keyword evidence="10" id="KW-1278">Translocase</keyword>
<evidence type="ECO:0000259" key="18">
    <source>
        <dbReference type="PROSITE" id="PS50857"/>
    </source>
</evidence>
<keyword evidence="7 16" id="KW-0479">Metal-binding</keyword>
<evidence type="ECO:0000256" key="2">
    <source>
        <dbReference type="ARBA" id="ARBA00007866"/>
    </source>
</evidence>
<dbReference type="Gene3D" id="1.10.287.90">
    <property type="match status" value="1"/>
</dbReference>
<dbReference type="FunFam" id="2.60.40.420:FF:000001">
    <property type="entry name" value="Cytochrome c oxidase subunit 2"/>
    <property type="match status" value="1"/>
</dbReference>
<dbReference type="CDD" id="cd13912">
    <property type="entry name" value="CcO_II_C"/>
    <property type="match status" value="1"/>
</dbReference>
<evidence type="ECO:0000256" key="10">
    <source>
        <dbReference type="ARBA" id="ARBA00022967"/>
    </source>
</evidence>
<dbReference type="SUPFAM" id="SSF49503">
    <property type="entry name" value="Cupredoxins"/>
    <property type="match status" value="1"/>
</dbReference>
<keyword evidence="11 16" id="KW-0249">Electron transport</keyword>
<evidence type="ECO:0000256" key="13">
    <source>
        <dbReference type="ARBA" id="ARBA00023008"/>
    </source>
</evidence>
<evidence type="ECO:0000256" key="15">
    <source>
        <dbReference type="ARBA" id="ARBA00049512"/>
    </source>
</evidence>
<evidence type="ECO:0000256" key="12">
    <source>
        <dbReference type="ARBA" id="ARBA00022989"/>
    </source>
</evidence>
<dbReference type="EMBL" id="KT726961">
    <property type="protein sequence ID" value="ALO81700.1"/>
    <property type="molecule type" value="Genomic_DNA"/>
</dbReference>
<dbReference type="PROSITE" id="PS00078">
    <property type="entry name" value="COX2"/>
    <property type="match status" value="1"/>
</dbReference>
<dbReference type="Gene3D" id="2.60.40.420">
    <property type="entry name" value="Cupredoxins - blue copper proteins"/>
    <property type="match status" value="1"/>
</dbReference>
<geneLocation type="mitochondrion" evidence="20"/>
<dbReference type="PROSITE" id="PS50999">
    <property type="entry name" value="COX2_TM"/>
    <property type="match status" value="1"/>
</dbReference>
<gene>
    <name evidence="20" type="primary">COX2</name>
</gene>
<keyword evidence="6 16" id="KW-0812">Transmembrane</keyword>
<dbReference type="Pfam" id="PF02790">
    <property type="entry name" value="COX2_TM"/>
    <property type="match status" value="1"/>
</dbReference>
<feature type="transmembrane region" description="Helical" evidence="17">
    <location>
        <begin position="67"/>
        <end position="87"/>
    </location>
</feature>
<dbReference type="InterPro" id="IPR008972">
    <property type="entry name" value="Cupredoxin"/>
</dbReference>
<evidence type="ECO:0000256" key="9">
    <source>
        <dbReference type="ARBA" id="ARBA00022842"/>
    </source>
</evidence>
<reference evidence="20" key="1">
    <citation type="journal article" date="2015" name="Mol. Phylogenet. Evol.">
        <title>Evolution of mitochondrial gene order in Annelida.</title>
        <authorList>
            <person name="Weigert A."/>
            <person name="Golombek A."/>
            <person name="Gerth M."/>
            <person name="Schwarz F."/>
            <person name="Struck T.H."/>
            <person name="Bleidorn C."/>
        </authorList>
    </citation>
    <scope>NUCLEOTIDE SEQUENCE</scope>
</reference>
<keyword evidence="4 16" id="KW-0813">Transport</keyword>
<dbReference type="PANTHER" id="PTHR22888:SF9">
    <property type="entry name" value="CYTOCHROME C OXIDASE SUBUNIT 2"/>
    <property type="match status" value="1"/>
</dbReference>
<dbReference type="InterPro" id="IPR001505">
    <property type="entry name" value="Copper_CuA"/>
</dbReference>
<keyword evidence="5 16" id="KW-0679">Respiratory chain</keyword>
<keyword evidence="14 16" id="KW-0472">Membrane</keyword>
<evidence type="ECO:0000256" key="8">
    <source>
        <dbReference type="ARBA" id="ARBA00022792"/>
    </source>
</evidence>
<evidence type="ECO:0000256" key="5">
    <source>
        <dbReference type="ARBA" id="ARBA00022660"/>
    </source>
</evidence>
<dbReference type="GO" id="GO:0005507">
    <property type="term" value="F:copper ion binding"/>
    <property type="evidence" value="ECO:0007669"/>
    <property type="project" value="InterPro"/>
</dbReference>
<comment type="similarity">
    <text evidence="2 16">Belongs to the cytochrome c oxidase subunit 2 family.</text>
</comment>
<comment type="cofactor">
    <cofactor evidence="16">
        <name>Cu cation</name>
        <dbReference type="ChEBI" id="CHEBI:23378"/>
    </cofactor>
    <text evidence="16">Binds a copper A center.</text>
</comment>
<evidence type="ECO:0000256" key="1">
    <source>
        <dbReference type="ARBA" id="ARBA00004448"/>
    </source>
</evidence>
<evidence type="ECO:0000256" key="11">
    <source>
        <dbReference type="ARBA" id="ARBA00022982"/>
    </source>
</evidence>
<dbReference type="InterPro" id="IPR036257">
    <property type="entry name" value="Cyt_c_oxidase_su2_TM_sf"/>
</dbReference>
<keyword evidence="9" id="KW-0460">Magnesium</keyword>
<evidence type="ECO:0000259" key="19">
    <source>
        <dbReference type="PROSITE" id="PS50999"/>
    </source>
</evidence>